<comment type="caution">
    <text evidence="2">The sequence shown here is derived from an EMBL/GenBank/DDBJ whole genome shotgun (WGS) entry which is preliminary data.</text>
</comment>
<evidence type="ECO:0000313" key="3">
    <source>
        <dbReference type="Proteomes" id="UP001597365"/>
    </source>
</evidence>
<feature type="coiled-coil region" evidence="1">
    <location>
        <begin position="122"/>
        <end position="167"/>
    </location>
</feature>
<organism evidence="2 3">
    <name type="scientific">Streptomyces desertarenae</name>
    <dbReference type="NCBI Taxonomy" id="2666184"/>
    <lineage>
        <taxon>Bacteria</taxon>
        <taxon>Bacillati</taxon>
        <taxon>Actinomycetota</taxon>
        <taxon>Actinomycetes</taxon>
        <taxon>Kitasatosporales</taxon>
        <taxon>Streptomycetaceae</taxon>
        <taxon>Streptomyces</taxon>
    </lineage>
</organism>
<keyword evidence="3" id="KW-1185">Reference proteome</keyword>
<reference evidence="3" key="1">
    <citation type="journal article" date="2019" name="Int. J. Syst. Evol. Microbiol.">
        <title>The Global Catalogue of Microorganisms (GCM) 10K type strain sequencing project: providing services to taxonomists for standard genome sequencing and annotation.</title>
        <authorList>
            <consortium name="The Broad Institute Genomics Platform"/>
            <consortium name="The Broad Institute Genome Sequencing Center for Infectious Disease"/>
            <person name="Wu L."/>
            <person name="Ma J."/>
        </authorList>
    </citation>
    <scope>NUCLEOTIDE SEQUENCE [LARGE SCALE GENOMIC DNA]</scope>
    <source>
        <strain evidence="3">CGMCC 4.7455</strain>
    </source>
</reference>
<evidence type="ECO:0000313" key="2">
    <source>
        <dbReference type="EMBL" id="MFD1828580.1"/>
    </source>
</evidence>
<keyword evidence="1" id="KW-0175">Coiled coil</keyword>
<dbReference type="RefSeq" id="WP_380896225.1">
    <property type="nucleotide sequence ID" value="NZ_JBHUFU010000001.1"/>
</dbReference>
<evidence type="ECO:0000256" key="1">
    <source>
        <dbReference type="SAM" id="Coils"/>
    </source>
</evidence>
<dbReference type="Proteomes" id="UP001597365">
    <property type="component" value="Unassembled WGS sequence"/>
</dbReference>
<proteinExistence type="predicted"/>
<dbReference type="EMBL" id="JBHUFU010000001">
    <property type="protein sequence ID" value="MFD1828580.1"/>
    <property type="molecule type" value="Genomic_DNA"/>
</dbReference>
<accession>A0ABW4PF79</accession>
<protein>
    <submittedName>
        <fullName evidence="2">Uncharacterized protein</fullName>
    </submittedName>
</protein>
<sequence>MTVSEEEFGQLKSKVDKKADKAEVSGLTKTKEFKDAVEKIAGEKAKKEAERSFLPKIENLKAKVDSLEPQYGSIKTPEIMGLALALTLIKYDLAIDITDRVNRLFFGGFNRVAARFGFSPNLKTQQQKAEEQQREQERKVTELGNRVTGLEGKARELERKAVDLSTEGVRTRARLRALEGARARVADVPGGRTATFGSTITGTSEHVNQLNARIDALVAALA</sequence>
<name>A0ABW4PF79_9ACTN</name>
<gene>
    <name evidence="2" type="ORF">ACFSJS_02730</name>
</gene>